<reference evidence="2" key="1">
    <citation type="submission" date="2021-01" db="EMBL/GenBank/DDBJ databases">
        <title>Modified the classification status of verrucomicrobia.</title>
        <authorList>
            <person name="Feng X."/>
        </authorList>
    </citation>
    <scope>NUCLEOTIDE SEQUENCE</scope>
    <source>
        <strain evidence="2">_KCTC 22039</strain>
    </source>
</reference>
<accession>A0A8J7MDL5</accession>
<keyword evidence="1" id="KW-1133">Transmembrane helix</keyword>
<keyword evidence="1" id="KW-0812">Transmembrane</keyword>
<evidence type="ECO:0000313" key="3">
    <source>
        <dbReference type="Proteomes" id="UP000624703"/>
    </source>
</evidence>
<feature type="transmembrane region" description="Helical" evidence="1">
    <location>
        <begin position="103"/>
        <end position="121"/>
    </location>
</feature>
<dbReference type="AlphaFoldDB" id="A0A8J7MDL5"/>
<dbReference type="Proteomes" id="UP000624703">
    <property type="component" value="Unassembled WGS sequence"/>
</dbReference>
<keyword evidence="3" id="KW-1185">Reference proteome</keyword>
<feature type="transmembrane region" description="Helical" evidence="1">
    <location>
        <begin position="74"/>
        <end position="91"/>
    </location>
</feature>
<protein>
    <submittedName>
        <fullName evidence="2">Uncharacterized protein</fullName>
    </submittedName>
</protein>
<comment type="caution">
    <text evidence="2">The sequence shown here is derived from an EMBL/GenBank/DDBJ whole genome shotgun (WGS) entry which is preliminary data.</text>
</comment>
<gene>
    <name evidence="2" type="ORF">JIN82_09965</name>
</gene>
<evidence type="ECO:0000256" key="1">
    <source>
        <dbReference type="SAM" id="Phobius"/>
    </source>
</evidence>
<proteinExistence type="predicted"/>
<name>A0A8J7MDL5_9BACT</name>
<dbReference type="EMBL" id="JAENIM010000039">
    <property type="protein sequence ID" value="MBK1791477.1"/>
    <property type="molecule type" value="Genomic_DNA"/>
</dbReference>
<organism evidence="2 3">
    <name type="scientific">Persicirhabdus sediminis</name>
    <dbReference type="NCBI Taxonomy" id="454144"/>
    <lineage>
        <taxon>Bacteria</taxon>
        <taxon>Pseudomonadati</taxon>
        <taxon>Verrucomicrobiota</taxon>
        <taxon>Verrucomicrobiia</taxon>
        <taxon>Verrucomicrobiales</taxon>
        <taxon>Verrucomicrobiaceae</taxon>
        <taxon>Persicirhabdus</taxon>
    </lineage>
</organism>
<feature type="transmembrane region" description="Helical" evidence="1">
    <location>
        <begin position="40"/>
        <end position="62"/>
    </location>
</feature>
<sequence length="136" mass="15303">MPLLIMVFLCLLIAELFYFNKVHGESKLRDGSLMFMLRAYVWFLLLAASIFFVPGLLYAAALEYKRCHGDSYQPFSWVFGIIVGVFAFYMFLPPLQACCPWDIAEGFAHLAGATITLGWLVPKILMQIGAKAKPAE</sequence>
<keyword evidence="1" id="KW-0472">Membrane</keyword>
<evidence type="ECO:0000313" key="2">
    <source>
        <dbReference type="EMBL" id="MBK1791477.1"/>
    </source>
</evidence>